<dbReference type="EMBL" id="CP036274">
    <property type="protein sequence ID" value="QDU25796.1"/>
    <property type="molecule type" value="Genomic_DNA"/>
</dbReference>
<dbReference type="InterPro" id="IPR001509">
    <property type="entry name" value="Epimerase_deHydtase"/>
</dbReference>
<dbReference type="AlphaFoldDB" id="A0A517Y6F5"/>
<proteinExistence type="predicted"/>
<evidence type="ECO:0000313" key="3">
    <source>
        <dbReference type="Proteomes" id="UP000315017"/>
    </source>
</evidence>
<gene>
    <name evidence="2" type="ORF">ETAA8_08670</name>
</gene>
<evidence type="ECO:0000313" key="2">
    <source>
        <dbReference type="EMBL" id="QDU25796.1"/>
    </source>
</evidence>
<name>A0A517Y6F5_9BACT</name>
<keyword evidence="3" id="KW-1185">Reference proteome</keyword>
<feature type="domain" description="NAD-dependent epimerase/dehydratase" evidence="1">
    <location>
        <begin position="84"/>
        <end position="238"/>
    </location>
</feature>
<dbReference type="KEGG" id="aagg:ETAA8_08670"/>
<protein>
    <recommendedName>
        <fullName evidence="1">NAD-dependent epimerase/dehydratase domain-containing protein</fullName>
    </recommendedName>
</protein>
<dbReference type="InterPro" id="IPR036291">
    <property type="entry name" value="NAD(P)-bd_dom_sf"/>
</dbReference>
<dbReference type="Proteomes" id="UP000315017">
    <property type="component" value="Chromosome"/>
</dbReference>
<sequence>MTRLRGEANCGCYDCHGFERHAGGVYDCRMNKLSPAPLSVEQLETFLSEPDEAVIETLRGLDSDLLFLGVGGKMGPTMARMARRALDAAGSKRRVIGVSRFGSGDLRQRLESWGIETQACDLLDDEAVAKLPDAGLVVSMSGFKFGATQNPSYSWAMNCYAPAVICRRYRQSRIVAFSTGNVYGMVPIQLPDGSPNHGSRESDPLQADGEYSMTAVGRERMYEHFSRGLNIPLTLLRLNYATELRYGVLVDLAHEIAAGRPVDVSLSRVNVIWLADANRMSLRGFAHGSSPPRVINLAGDEILSLREVAHQLGDRMNRKVTFRGEEGTRALLNDGRDGYQYLGAPQVNAAQMIAWTADWVARGGESLGKPTHFQTTDGKF</sequence>
<organism evidence="2 3">
    <name type="scientific">Anatilimnocola aggregata</name>
    <dbReference type="NCBI Taxonomy" id="2528021"/>
    <lineage>
        <taxon>Bacteria</taxon>
        <taxon>Pseudomonadati</taxon>
        <taxon>Planctomycetota</taxon>
        <taxon>Planctomycetia</taxon>
        <taxon>Pirellulales</taxon>
        <taxon>Pirellulaceae</taxon>
        <taxon>Anatilimnocola</taxon>
    </lineage>
</organism>
<accession>A0A517Y6F5</accession>
<reference evidence="2 3" key="1">
    <citation type="submission" date="2019-02" db="EMBL/GenBank/DDBJ databases">
        <title>Deep-cultivation of Planctomycetes and their phenomic and genomic characterization uncovers novel biology.</title>
        <authorList>
            <person name="Wiegand S."/>
            <person name="Jogler M."/>
            <person name="Boedeker C."/>
            <person name="Pinto D."/>
            <person name="Vollmers J."/>
            <person name="Rivas-Marin E."/>
            <person name="Kohn T."/>
            <person name="Peeters S.H."/>
            <person name="Heuer A."/>
            <person name="Rast P."/>
            <person name="Oberbeckmann S."/>
            <person name="Bunk B."/>
            <person name="Jeske O."/>
            <person name="Meyerdierks A."/>
            <person name="Storesund J.E."/>
            <person name="Kallscheuer N."/>
            <person name="Luecker S."/>
            <person name="Lage O.M."/>
            <person name="Pohl T."/>
            <person name="Merkel B.J."/>
            <person name="Hornburger P."/>
            <person name="Mueller R.-W."/>
            <person name="Bruemmer F."/>
            <person name="Labrenz M."/>
            <person name="Spormann A.M."/>
            <person name="Op den Camp H."/>
            <person name="Overmann J."/>
            <person name="Amann R."/>
            <person name="Jetten M.S.M."/>
            <person name="Mascher T."/>
            <person name="Medema M.H."/>
            <person name="Devos D.P."/>
            <person name="Kaster A.-K."/>
            <person name="Ovreas L."/>
            <person name="Rohde M."/>
            <person name="Galperin M.Y."/>
            <person name="Jogler C."/>
        </authorList>
    </citation>
    <scope>NUCLEOTIDE SEQUENCE [LARGE SCALE GENOMIC DNA]</scope>
    <source>
        <strain evidence="2 3">ETA_A8</strain>
    </source>
</reference>
<dbReference type="SUPFAM" id="SSF51735">
    <property type="entry name" value="NAD(P)-binding Rossmann-fold domains"/>
    <property type="match status" value="1"/>
</dbReference>
<dbReference type="Pfam" id="PF01370">
    <property type="entry name" value="Epimerase"/>
    <property type="match status" value="1"/>
</dbReference>
<evidence type="ECO:0000259" key="1">
    <source>
        <dbReference type="Pfam" id="PF01370"/>
    </source>
</evidence>
<dbReference type="Gene3D" id="3.40.50.720">
    <property type="entry name" value="NAD(P)-binding Rossmann-like Domain"/>
    <property type="match status" value="1"/>
</dbReference>